<evidence type="ECO:0000256" key="7">
    <source>
        <dbReference type="ARBA" id="ARBA00022989"/>
    </source>
</evidence>
<comment type="caution">
    <text evidence="9">Lacks conserved residue(s) required for the propagation of feature annotation.</text>
</comment>
<dbReference type="Gene3D" id="1.20.1640.10">
    <property type="entry name" value="Multidrug efflux transporter AcrB transmembrane domain"/>
    <property type="match status" value="2"/>
</dbReference>
<keyword evidence="3 9" id="KW-0813">Transport</keyword>
<keyword evidence="7 9" id="KW-1133">Transmembrane helix</keyword>
<evidence type="ECO:0000256" key="4">
    <source>
        <dbReference type="ARBA" id="ARBA00022475"/>
    </source>
</evidence>
<protein>
    <recommendedName>
        <fullName evidence="9">Efflux pump membrane transporter</fullName>
    </recommendedName>
</protein>
<keyword evidence="5 9" id="KW-0997">Cell inner membrane</keyword>
<proteinExistence type="inferred from homology"/>
<dbReference type="PANTHER" id="PTHR32063">
    <property type="match status" value="1"/>
</dbReference>
<reference evidence="11 12" key="1">
    <citation type="submission" date="2017-08" db="EMBL/GenBank/DDBJ databases">
        <authorList>
            <person name="de Groot N.N."/>
        </authorList>
    </citation>
    <scope>NUCLEOTIDE SEQUENCE [LARGE SCALE GENOMIC DNA]</scope>
    <source>
        <strain evidence="11 12">PfR 37</strain>
    </source>
</reference>
<evidence type="ECO:0000256" key="6">
    <source>
        <dbReference type="ARBA" id="ARBA00022692"/>
    </source>
</evidence>
<organism evidence="11 12">
    <name type="scientific">Pseudomonas fluorescens</name>
    <dbReference type="NCBI Taxonomy" id="294"/>
    <lineage>
        <taxon>Bacteria</taxon>
        <taxon>Pseudomonadati</taxon>
        <taxon>Pseudomonadota</taxon>
        <taxon>Gammaproteobacteria</taxon>
        <taxon>Pseudomonadales</taxon>
        <taxon>Pseudomonadaceae</taxon>
        <taxon>Pseudomonas</taxon>
    </lineage>
</organism>
<feature type="transmembrane region" description="Helical" evidence="9">
    <location>
        <begin position="433"/>
        <end position="458"/>
    </location>
</feature>
<dbReference type="GO" id="GO:0009636">
    <property type="term" value="P:response to toxic substance"/>
    <property type="evidence" value="ECO:0007669"/>
    <property type="project" value="UniProtKB-ARBA"/>
</dbReference>
<dbReference type="GO" id="GO:0042910">
    <property type="term" value="F:xenobiotic transmembrane transporter activity"/>
    <property type="evidence" value="ECO:0007669"/>
    <property type="project" value="TreeGrafter"/>
</dbReference>
<evidence type="ECO:0000313" key="12">
    <source>
        <dbReference type="Proteomes" id="UP000233564"/>
    </source>
</evidence>
<name>A0A2N1ECF1_PSEFL</name>
<dbReference type="GO" id="GO:0005886">
    <property type="term" value="C:plasma membrane"/>
    <property type="evidence" value="ECO:0007669"/>
    <property type="project" value="UniProtKB-SubCell"/>
</dbReference>
<feature type="transmembrane region" description="Helical" evidence="9">
    <location>
        <begin position="918"/>
        <end position="939"/>
    </location>
</feature>
<dbReference type="Gene3D" id="3.30.2090.10">
    <property type="entry name" value="Multidrug efflux transporter AcrB TolC docking domain, DN and DC subdomains"/>
    <property type="match status" value="2"/>
</dbReference>
<feature type="transmembrane region" description="Helical" evidence="9">
    <location>
        <begin position="339"/>
        <end position="358"/>
    </location>
</feature>
<keyword evidence="4" id="KW-1003">Cell membrane</keyword>
<dbReference type="FunFam" id="1.20.1640.10:FF:000001">
    <property type="entry name" value="Efflux pump membrane transporter"/>
    <property type="match status" value="1"/>
</dbReference>
<dbReference type="GO" id="GO:0015562">
    <property type="term" value="F:efflux transmembrane transporter activity"/>
    <property type="evidence" value="ECO:0007669"/>
    <property type="project" value="InterPro"/>
</dbReference>
<evidence type="ECO:0000259" key="10">
    <source>
        <dbReference type="PROSITE" id="PS50156"/>
    </source>
</evidence>
<comment type="subcellular location">
    <subcellularLocation>
        <location evidence="1 9">Cell inner membrane</location>
        <topology evidence="1 9">Multi-pass membrane protein</topology>
    </subcellularLocation>
</comment>
<dbReference type="AlphaFoldDB" id="A0A2N1ECF1"/>
<feature type="transmembrane region" description="Helical" evidence="9">
    <location>
        <begin position="967"/>
        <end position="987"/>
    </location>
</feature>
<dbReference type="PRINTS" id="PR00702">
    <property type="entry name" value="ACRIFLAVINRP"/>
</dbReference>
<dbReference type="Proteomes" id="UP000233564">
    <property type="component" value="Unassembled WGS sequence"/>
</dbReference>
<accession>A0A2N1ECF1</accession>
<feature type="transmembrane region" description="Helical" evidence="9">
    <location>
        <begin position="539"/>
        <end position="556"/>
    </location>
</feature>
<evidence type="ECO:0000313" key="11">
    <source>
        <dbReference type="EMBL" id="PKH24906.1"/>
    </source>
</evidence>
<feature type="transmembrane region" description="Helical" evidence="9">
    <location>
        <begin position="999"/>
        <end position="1020"/>
    </location>
</feature>
<dbReference type="SUPFAM" id="SSF82866">
    <property type="entry name" value="Multidrug efflux transporter AcrB transmembrane domain"/>
    <property type="match status" value="2"/>
</dbReference>
<evidence type="ECO:0000256" key="1">
    <source>
        <dbReference type="ARBA" id="ARBA00004429"/>
    </source>
</evidence>
<comment type="similarity">
    <text evidence="2 9">Belongs to the resistance-nodulation-cell division (RND) (TC 2.A.6) family.</text>
</comment>
<dbReference type="Gene3D" id="3.30.70.1320">
    <property type="entry name" value="Multidrug efflux transporter AcrB pore domain like"/>
    <property type="match status" value="1"/>
</dbReference>
<dbReference type="PANTHER" id="PTHR32063:SF10">
    <property type="entry name" value="EFFLUX PUMP MEMBRANE TRANSPORTER"/>
    <property type="match status" value="1"/>
</dbReference>
<dbReference type="Pfam" id="PF00873">
    <property type="entry name" value="ACR_tran"/>
    <property type="match status" value="1"/>
</dbReference>
<keyword evidence="6 9" id="KW-0812">Transmembrane</keyword>
<dbReference type="InterPro" id="IPR027463">
    <property type="entry name" value="AcrB_DN_DC_subdom"/>
</dbReference>
<dbReference type="SUPFAM" id="SSF82714">
    <property type="entry name" value="Multidrug efflux transporter AcrB TolC docking domain, DN and DC subdomains"/>
    <property type="match status" value="2"/>
</dbReference>
<dbReference type="InterPro" id="IPR004764">
    <property type="entry name" value="MdtF-like"/>
</dbReference>
<dbReference type="InterPro" id="IPR001036">
    <property type="entry name" value="Acrflvin-R"/>
</dbReference>
<gene>
    <name evidence="11" type="ORF">CIB54_05910</name>
</gene>
<dbReference type="NCBIfam" id="TIGR00915">
    <property type="entry name" value="2A0602"/>
    <property type="match status" value="1"/>
</dbReference>
<sequence>MPQFFIDRPVFAWVIALFIVLAGVLAISQLPVAQYPNIAPPKIEVVANYPGASAQAMDQSVVSLIEEELSGADHLLYFESRSSQGSATITATFKPGTNPELAQVDVLNRLKVIESRLPQAVIEQGLRVEKVSTGFLLFISLIGTSDDVDNVSLSDYLARNVVNEIKRLDGVGKVQMFGSERAMRIWVDPQKLIAFNLTVADVNAAIVAQNALIAAGSLGELPVAGSQEITASILVEGQLSSPEAFADIVLRAEPNGASVRIGDVARVEIGSQEYQFGTRLNGQSSSELGVQLTPGGNALSTATLVRAKMDELTRYFPANMKYQIAYDTSPFVKVSITKVIYTLLEAMVLVFAVMYLFLQNIRYTLIPTLVVPVALMGTFALMQVLGFSINVLTMFGMVLSIGILVDDAIVVVENVERIMLQERLSPKDATRKAMTQIGGAIVGITLVLVAVFIPMAFMQGSVGIIYQQFSLTMAASILFSAFLALTLTPALCATLLKPVAPGDHTARGFFAGFNRRFEQLTERYQGWVAHALKRSGRYLFIYAALLIMLVVSFNRLPSSFLPVEDMGYTITDIQLPPGASQSRTIEVIKQIEAHNATEPGVDNSTFVLGFSFSGSGQNAGLGYTVLKDWSQRGSHDTAAAIAERANAVASQIKGAEVFVVLPAPIDGLGTSSGFEFRLQDRGGLGYATLMQARSDLLEAAQASPILINVRESALAEAPQVKLEVDRRHANALGVAFADIGNVVSTSIGSAYVNDFPNQGRMQRVVVQAEGEQRRQVEDLLKMHVRNNEGRMVPLSAFVQANWIKGPAQLNRYNGYPSISISGEPAPGYSTGAAMAEIERLVAQGPAGLGHEWTGLSLQERLSGNQAPILFGLSLLVVFLCLAALYESWSIPTSVLLVVPLGVLGAVLAVTLREMPNDVFFKVGLITIIGLSAKNAILIIEFAKSLHDEGHDLVDATLQAARQRLRPIVMTSMAFILGVVPLAIATGASSESQQAIGTGVIGGMITATLAVVFVPVFFVEVMKRVRTRRR</sequence>
<dbReference type="PROSITE" id="PS50156">
    <property type="entry name" value="SSD"/>
    <property type="match status" value="1"/>
</dbReference>
<dbReference type="Gene3D" id="3.30.70.1430">
    <property type="entry name" value="Multidrug efflux transporter AcrB pore domain"/>
    <property type="match status" value="2"/>
</dbReference>
<evidence type="ECO:0000256" key="3">
    <source>
        <dbReference type="ARBA" id="ARBA00022448"/>
    </source>
</evidence>
<dbReference type="Gene3D" id="3.30.70.1440">
    <property type="entry name" value="Multidrug efflux transporter AcrB pore domain"/>
    <property type="match status" value="1"/>
</dbReference>
<dbReference type="RefSeq" id="WP_101219025.1">
    <property type="nucleotide sequence ID" value="NZ_KZ477988.1"/>
</dbReference>
<feature type="transmembrane region" description="Helical" evidence="9">
    <location>
        <begin position="892"/>
        <end position="912"/>
    </location>
</feature>
<dbReference type="InterPro" id="IPR000731">
    <property type="entry name" value="SSD"/>
</dbReference>
<feature type="transmembrane region" description="Helical" evidence="9">
    <location>
        <begin position="391"/>
        <end position="412"/>
    </location>
</feature>
<comment type="caution">
    <text evidence="11">The sequence shown here is derived from an EMBL/GenBank/DDBJ whole genome shotgun (WGS) entry which is preliminary data.</text>
</comment>
<feature type="domain" description="SSD" evidence="10">
    <location>
        <begin position="369"/>
        <end position="494"/>
    </location>
</feature>
<evidence type="ECO:0000256" key="8">
    <source>
        <dbReference type="ARBA" id="ARBA00023136"/>
    </source>
</evidence>
<feature type="transmembrane region" description="Helical" evidence="9">
    <location>
        <begin position="866"/>
        <end position="885"/>
    </location>
</feature>
<dbReference type="EMBL" id="NVXX01000007">
    <property type="protein sequence ID" value="PKH24906.1"/>
    <property type="molecule type" value="Genomic_DNA"/>
</dbReference>
<evidence type="ECO:0000256" key="9">
    <source>
        <dbReference type="RuleBase" id="RU364070"/>
    </source>
</evidence>
<evidence type="ECO:0000256" key="2">
    <source>
        <dbReference type="ARBA" id="ARBA00010942"/>
    </source>
</evidence>
<feature type="transmembrane region" description="Helical" evidence="9">
    <location>
        <begin position="464"/>
        <end position="487"/>
    </location>
</feature>
<evidence type="ECO:0000256" key="5">
    <source>
        <dbReference type="ARBA" id="ARBA00022519"/>
    </source>
</evidence>
<feature type="transmembrane region" description="Helical" evidence="9">
    <location>
        <begin position="365"/>
        <end position="385"/>
    </location>
</feature>
<dbReference type="SUPFAM" id="SSF82693">
    <property type="entry name" value="Multidrug efflux transporter AcrB pore domain, PN1, PN2, PC1 and PC2 subdomains"/>
    <property type="match status" value="3"/>
</dbReference>
<dbReference type="NCBIfam" id="NF000282">
    <property type="entry name" value="RND_permease_1"/>
    <property type="match status" value="1"/>
</dbReference>
<keyword evidence="8 9" id="KW-0472">Membrane</keyword>